<proteinExistence type="predicted"/>
<organism evidence="1 2">
    <name type="scientific">Bauhinia variegata</name>
    <name type="common">Purple orchid tree</name>
    <name type="synonym">Phanera variegata</name>
    <dbReference type="NCBI Taxonomy" id="167791"/>
    <lineage>
        <taxon>Eukaryota</taxon>
        <taxon>Viridiplantae</taxon>
        <taxon>Streptophyta</taxon>
        <taxon>Embryophyta</taxon>
        <taxon>Tracheophyta</taxon>
        <taxon>Spermatophyta</taxon>
        <taxon>Magnoliopsida</taxon>
        <taxon>eudicotyledons</taxon>
        <taxon>Gunneridae</taxon>
        <taxon>Pentapetalae</taxon>
        <taxon>rosids</taxon>
        <taxon>fabids</taxon>
        <taxon>Fabales</taxon>
        <taxon>Fabaceae</taxon>
        <taxon>Cercidoideae</taxon>
        <taxon>Cercideae</taxon>
        <taxon>Bauhiniinae</taxon>
        <taxon>Bauhinia</taxon>
    </lineage>
</organism>
<name>A0ACB9KR32_BAUVA</name>
<accession>A0ACB9KR32</accession>
<keyword evidence="2" id="KW-1185">Reference proteome</keyword>
<reference evidence="1 2" key="1">
    <citation type="journal article" date="2022" name="DNA Res.">
        <title>Chromosomal-level genome assembly of the orchid tree Bauhinia variegata (Leguminosae; Cercidoideae) supports the allotetraploid origin hypothesis of Bauhinia.</title>
        <authorList>
            <person name="Zhong Y."/>
            <person name="Chen Y."/>
            <person name="Zheng D."/>
            <person name="Pang J."/>
            <person name="Liu Y."/>
            <person name="Luo S."/>
            <person name="Meng S."/>
            <person name="Qian L."/>
            <person name="Wei D."/>
            <person name="Dai S."/>
            <person name="Zhou R."/>
        </authorList>
    </citation>
    <scope>NUCLEOTIDE SEQUENCE [LARGE SCALE GENOMIC DNA]</scope>
    <source>
        <strain evidence="1">BV-YZ2020</strain>
    </source>
</reference>
<evidence type="ECO:0000313" key="1">
    <source>
        <dbReference type="EMBL" id="KAI4299809.1"/>
    </source>
</evidence>
<evidence type="ECO:0000313" key="2">
    <source>
        <dbReference type="Proteomes" id="UP000828941"/>
    </source>
</evidence>
<dbReference type="Proteomes" id="UP000828941">
    <property type="component" value="Chromosome 13"/>
</dbReference>
<dbReference type="EMBL" id="CM039438">
    <property type="protein sequence ID" value="KAI4299809.1"/>
    <property type="molecule type" value="Genomic_DNA"/>
</dbReference>
<comment type="caution">
    <text evidence="1">The sequence shown here is derived from an EMBL/GenBank/DDBJ whole genome shotgun (WGS) entry which is preliminary data.</text>
</comment>
<sequence length="206" mass="22758">MFRRVSKQLTAMLKRKAFLHWYTIERMNEIVCKKGAASVLDTDGDQVLNSGGAYYLVPVSNSGSLGLAAIGNDSIPKSVVLDTSLAKGLPVRFGTPILLPWVNDGMLVHILFISIPEIPAWEVFAEFPIGWTVKVTKSPTSFRGPFALYPVKTGYKIVYYPDEGDTGYDIGIINNGGHYRLAVKDGDPFIFKIKKAFEPSIRISKV</sequence>
<gene>
    <name evidence="1" type="ORF">L6164_033234</name>
</gene>
<protein>
    <submittedName>
        <fullName evidence="1">Uncharacterized protein</fullName>
    </submittedName>
</protein>